<dbReference type="Proteomes" id="UP000499080">
    <property type="component" value="Unassembled WGS sequence"/>
</dbReference>
<evidence type="ECO:0000313" key="2">
    <source>
        <dbReference type="Proteomes" id="UP000499080"/>
    </source>
</evidence>
<organism evidence="1 2">
    <name type="scientific">Araneus ventricosus</name>
    <name type="common">Orbweaver spider</name>
    <name type="synonym">Epeira ventricosa</name>
    <dbReference type="NCBI Taxonomy" id="182803"/>
    <lineage>
        <taxon>Eukaryota</taxon>
        <taxon>Metazoa</taxon>
        <taxon>Ecdysozoa</taxon>
        <taxon>Arthropoda</taxon>
        <taxon>Chelicerata</taxon>
        <taxon>Arachnida</taxon>
        <taxon>Araneae</taxon>
        <taxon>Araneomorphae</taxon>
        <taxon>Entelegynae</taxon>
        <taxon>Araneoidea</taxon>
        <taxon>Araneidae</taxon>
        <taxon>Araneus</taxon>
    </lineage>
</organism>
<keyword evidence="2" id="KW-1185">Reference proteome</keyword>
<accession>A0A4Y2GVZ3</accession>
<reference evidence="1 2" key="1">
    <citation type="journal article" date="2019" name="Sci. Rep.">
        <title>Orb-weaving spider Araneus ventricosus genome elucidates the spidroin gene catalogue.</title>
        <authorList>
            <person name="Kono N."/>
            <person name="Nakamura H."/>
            <person name="Ohtoshi R."/>
            <person name="Moran D.A.P."/>
            <person name="Shinohara A."/>
            <person name="Yoshida Y."/>
            <person name="Fujiwara M."/>
            <person name="Mori M."/>
            <person name="Tomita M."/>
            <person name="Arakawa K."/>
        </authorList>
    </citation>
    <scope>NUCLEOTIDE SEQUENCE [LARGE SCALE GENOMIC DNA]</scope>
</reference>
<name>A0A4Y2GVZ3_ARAVE</name>
<dbReference type="EMBL" id="BGPR01001571">
    <property type="protein sequence ID" value="GBM56985.1"/>
    <property type="molecule type" value="Genomic_DNA"/>
</dbReference>
<evidence type="ECO:0000313" key="1">
    <source>
        <dbReference type="EMBL" id="GBM56985.1"/>
    </source>
</evidence>
<dbReference type="OrthoDB" id="63891at2759"/>
<sequence length="127" mass="14895">MVRQSIGDTVHGGLLATNVRNMDTNLMFQDLFEHNATKRVHIMIVMRKLLKDGNRLPTFQDVPRITILGKLHVLDDTRWEVRYQNVLLICAISYITDELNACKKRYQIFVMKMEIFKDQFCKCCIAM</sequence>
<protein>
    <submittedName>
        <fullName evidence="1">Uncharacterized protein</fullName>
    </submittedName>
</protein>
<gene>
    <name evidence="1" type="ORF">AVEN_174549_1</name>
</gene>
<proteinExistence type="predicted"/>
<comment type="caution">
    <text evidence="1">The sequence shown here is derived from an EMBL/GenBank/DDBJ whole genome shotgun (WGS) entry which is preliminary data.</text>
</comment>
<dbReference type="AlphaFoldDB" id="A0A4Y2GVZ3"/>